<dbReference type="PANTHER" id="PTHR34011">
    <property type="entry name" value="PHYCOBILISOME 32.1 KDA LINKER POLYPEPTIDE, PHYCOCYANIN-ASSOCIATED, ROD 2-RELATED"/>
    <property type="match status" value="1"/>
</dbReference>
<dbReference type="GO" id="GO:0030089">
    <property type="term" value="C:phycobilisome"/>
    <property type="evidence" value="ECO:0007669"/>
    <property type="project" value="UniProtKB-UniRule"/>
</dbReference>
<dbReference type="PROSITE" id="PS51441">
    <property type="entry name" value="CPCD_LIKE"/>
    <property type="match status" value="1"/>
</dbReference>
<dbReference type="InterPro" id="IPR038255">
    <property type="entry name" value="PBS_linker_sf"/>
</dbReference>
<dbReference type="OrthoDB" id="420396at2"/>
<keyword evidence="4 7" id="KW-0605">Phycobilisome</keyword>
<dbReference type="InterPro" id="IPR008213">
    <property type="entry name" value="CpcD-like_dom"/>
</dbReference>
<evidence type="ECO:0000256" key="3">
    <source>
        <dbReference type="ARBA" id="ARBA00022549"/>
    </source>
</evidence>
<gene>
    <name evidence="10" type="ORF">KR51_00012730</name>
</gene>
<evidence type="ECO:0000256" key="2">
    <source>
        <dbReference type="ARBA" id="ARBA00022531"/>
    </source>
</evidence>
<dbReference type="InterPro" id="IPR001297">
    <property type="entry name" value="PBS_linker_dom"/>
</dbReference>
<accession>U5DM32</accession>
<dbReference type="SMART" id="SM01094">
    <property type="entry name" value="CpcD"/>
    <property type="match status" value="1"/>
</dbReference>
<dbReference type="Pfam" id="PF01383">
    <property type="entry name" value="CpcD"/>
    <property type="match status" value="1"/>
</dbReference>
<dbReference type="InterPro" id="IPR016470">
    <property type="entry name" value="Phycobilisome"/>
</dbReference>
<evidence type="ECO:0000259" key="9">
    <source>
        <dbReference type="PROSITE" id="PS51445"/>
    </source>
</evidence>
<dbReference type="STRING" id="582515.KR51_00012730"/>
<dbReference type="PROSITE" id="PS51445">
    <property type="entry name" value="PBS_LINKER"/>
    <property type="match status" value="1"/>
</dbReference>
<dbReference type="Pfam" id="PF00427">
    <property type="entry name" value="PBS_linker_poly"/>
    <property type="match status" value="1"/>
</dbReference>
<dbReference type="EMBL" id="ASSJ01000035">
    <property type="protein sequence ID" value="ERN41947.1"/>
    <property type="molecule type" value="Genomic_DNA"/>
</dbReference>
<dbReference type="RefSeq" id="WP_022605785.1">
    <property type="nucleotide sequence ID" value="NZ_ASSJ01000035.1"/>
</dbReference>
<comment type="similarity">
    <text evidence="7">Belongs to the phycobilisome linker protein family.</text>
</comment>
<protein>
    <submittedName>
        <fullName evidence="10">Phycobilisome linker polypeptide/CpcD/allophycocyanin linker domain protein</fullName>
    </submittedName>
</protein>
<dbReference type="eggNOG" id="COG0237">
    <property type="taxonomic scope" value="Bacteria"/>
</dbReference>
<evidence type="ECO:0000259" key="8">
    <source>
        <dbReference type="PROSITE" id="PS51441"/>
    </source>
</evidence>
<evidence type="ECO:0000256" key="1">
    <source>
        <dbReference type="ARBA" id="ARBA00004445"/>
    </source>
</evidence>
<dbReference type="Gene3D" id="1.10.3130.20">
    <property type="entry name" value="Phycobilisome linker domain"/>
    <property type="match status" value="1"/>
</dbReference>
<keyword evidence="6" id="KW-0472">Membrane</keyword>
<feature type="domain" description="PBS-linker" evidence="9">
    <location>
        <begin position="1"/>
        <end position="176"/>
    </location>
</feature>
<dbReference type="Proteomes" id="UP000016960">
    <property type="component" value="Unassembled WGS sequence"/>
</dbReference>
<dbReference type="AlphaFoldDB" id="U5DM32"/>
<reference evidence="10 11" key="1">
    <citation type="submission" date="2013-05" db="EMBL/GenBank/DDBJ databases">
        <title>Draft genome sequence of Rubidibacter lacunae KORDI 51-2.</title>
        <authorList>
            <person name="Choi D.H."/>
            <person name="Noh J.H."/>
            <person name="Kwon K.-K."/>
            <person name="Lee J.-H."/>
            <person name="Ryu J.-Y."/>
        </authorList>
    </citation>
    <scope>NUCLEOTIDE SEQUENCE [LARGE SCALE GENOMIC DNA]</scope>
    <source>
        <strain evidence="10 11">KORDI 51-2</strain>
    </source>
</reference>
<proteinExistence type="inferred from homology"/>
<keyword evidence="11" id="KW-1185">Reference proteome</keyword>
<evidence type="ECO:0000313" key="10">
    <source>
        <dbReference type="EMBL" id="ERN41947.1"/>
    </source>
</evidence>
<keyword evidence="3" id="KW-0042">Antenna complex</keyword>
<keyword evidence="5" id="KW-0793">Thylakoid</keyword>
<evidence type="ECO:0000256" key="5">
    <source>
        <dbReference type="ARBA" id="ARBA00023078"/>
    </source>
</evidence>
<dbReference type="GO" id="GO:0015979">
    <property type="term" value="P:photosynthesis"/>
    <property type="evidence" value="ECO:0007669"/>
    <property type="project" value="UniProtKB-KW"/>
</dbReference>
<dbReference type="PANTHER" id="PTHR34011:SF6">
    <property type="entry name" value="PHYCOBILIPROTEIN APCE"/>
    <property type="match status" value="1"/>
</dbReference>
<sequence length="262" mass="28870">MISTAPAVKFGIDAFAGPPVEFRSPEDGALVIRAVYRQVLGNAHVMDSERLASAESMLCDGSISVRGFVQCVANSELYRERFFNTASPYRFVELNFKHLLGRAPLDQAEISEHIRLYNEQGYEAEIASYIFSDEYQDAFGENVVPYYKGIRSQVGQKQVGYNRMFALFRGPAESSTPIKDAKLYSVATNSTNSIVPPRSGERSSGAADATGKRFKIVVAGQTAGGRRRLANTTYIVAGDNMTSQIQRINRTSGRIVSIEEIN</sequence>
<dbReference type="PIRSF" id="PIRSF005898">
    <property type="entry name" value="Phycobilisome_CpeC/CpcI"/>
    <property type="match status" value="1"/>
</dbReference>
<dbReference type="PATRIC" id="fig|582515.4.peg.1422"/>
<evidence type="ECO:0000256" key="6">
    <source>
        <dbReference type="ARBA" id="ARBA00023136"/>
    </source>
</evidence>
<organism evidence="10 11">
    <name type="scientific">Rubidibacter lacunae KORDI 51-2</name>
    <dbReference type="NCBI Taxonomy" id="582515"/>
    <lineage>
        <taxon>Bacteria</taxon>
        <taxon>Bacillati</taxon>
        <taxon>Cyanobacteriota</taxon>
        <taxon>Cyanophyceae</taxon>
        <taxon>Oscillatoriophycideae</taxon>
        <taxon>Chroococcales</taxon>
        <taxon>Aphanothecaceae</taxon>
        <taxon>Rubidibacter</taxon>
    </lineage>
</organism>
<name>U5DM32_9CHRO</name>
<dbReference type="GO" id="GO:0031676">
    <property type="term" value="C:plasma membrane-derived thylakoid membrane"/>
    <property type="evidence" value="ECO:0007669"/>
    <property type="project" value="UniProtKB-SubCell"/>
</dbReference>
<evidence type="ECO:0000256" key="4">
    <source>
        <dbReference type="ARBA" id="ARBA00022738"/>
    </source>
</evidence>
<keyword evidence="2" id="KW-0602">Photosynthesis</keyword>
<evidence type="ECO:0000313" key="11">
    <source>
        <dbReference type="Proteomes" id="UP000016960"/>
    </source>
</evidence>
<dbReference type="InParanoid" id="U5DM32"/>
<comment type="caution">
    <text evidence="10">The sequence shown here is derived from an EMBL/GenBank/DDBJ whole genome shotgun (WGS) entry which is preliminary data.</text>
</comment>
<comment type="subcellular location">
    <subcellularLocation>
        <location evidence="1">Cellular thylakoid membrane</location>
        <topology evidence="1">Peripheral membrane protein</topology>
        <orientation evidence="1">Cytoplasmic side</orientation>
    </subcellularLocation>
</comment>
<feature type="domain" description="CpcD-like" evidence="8">
    <location>
        <begin position="211"/>
        <end position="261"/>
    </location>
</feature>
<evidence type="ECO:0000256" key="7">
    <source>
        <dbReference type="PROSITE-ProRule" id="PRU00775"/>
    </source>
</evidence>